<reference evidence="3" key="1">
    <citation type="submission" date="2016-10" db="EMBL/GenBank/DDBJ databases">
        <authorList>
            <person name="Varghese N."/>
            <person name="Submissions S."/>
        </authorList>
    </citation>
    <scope>NUCLEOTIDE SEQUENCE [LARGE SCALE GENOMIC DNA]</scope>
    <source>
        <strain evidence="3">CGMCC 1.10119</strain>
    </source>
</reference>
<evidence type="ECO:0000313" key="2">
    <source>
        <dbReference type="EMBL" id="SDM55798.1"/>
    </source>
</evidence>
<evidence type="ECO:0008006" key="4">
    <source>
        <dbReference type="Google" id="ProtNLM"/>
    </source>
</evidence>
<evidence type="ECO:0000256" key="1">
    <source>
        <dbReference type="SAM" id="MobiDB-lite"/>
    </source>
</evidence>
<accession>A0A1G9U7F3</accession>
<feature type="region of interest" description="Disordered" evidence="1">
    <location>
        <begin position="23"/>
        <end position="55"/>
    </location>
</feature>
<protein>
    <recommendedName>
        <fullName evidence="4">Lipoprotein</fullName>
    </recommendedName>
</protein>
<sequence>MKRRQILRNLAFGTSMISCGCVTSPSNPVGPQNKTEALPSNTSKPVGDQESEPSEACEEFDSLVSANDSDLSTRYVFENPQPPFETQAAVTQAATDRRPGILTLEFINRTSTRVSLQFGGAPPLSGLELNHERTDASIVLVPPNLPSSVSVVDHNEDGEFSIVPDEPMDGCWTAADLPVVQDSFQAISLGPCDSFQREYYLLNHPENTACRPSGIYTRTDEGSVREDNETTDRFKTRLSVQIP</sequence>
<evidence type="ECO:0000313" key="3">
    <source>
        <dbReference type="Proteomes" id="UP000199451"/>
    </source>
</evidence>
<dbReference type="Proteomes" id="UP000199451">
    <property type="component" value="Unassembled WGS sequence"/>
</dbReference>
<organism evidence="2 3">
    <name type="scientific">Halogranum gelatinilyticum</name>
    <dbReference type="NCBI Taxonomy" id="660521"/>
    <lineage>
        <taxon>Archaea</taxon>
        <taxon>Methanobacteriati</taxon>
        <taxon>Methanobacteriota</taxon>
        <taxon>Stenosarchaea group</taxon>
        <taxon>Halobacteria</taxon>
        <taxon>Halobacteriales</taxon>
        <taxon>Haloferacaceae</taxon>
    </lineage>
</organism>
<gene>
    <name evidence="2" type="ORF">SAMN04487949_2072</name>
</gene>
<dbReference type="AlphaFoldDB" id="A0A1G9U7F3"/>
<name>A0A1G9U7F3_9EURY</name>
<proteinExistence type="predicted"/>
<keyword evidence="3" id="KW-1185">Reference proteome</keyword>
<dbReference type="PROSITE" id="PS51257">
    <property type="entry name" value="PROKAR_LIPOPROTEIN"/>
    <property type="match status" value="1"/>
</dbReference>
<feature type="compositionally biased region" description="Polar residues" evidence="1">
    <location>
        <begin position="23"/>
        <end position="44"/>
    </location>
</feature>
<dbReference type="EMBL" id="FNHL01000002">
    <property type="protein sequence ID" value="SDM55798.1"/>
    <property type="molecule type" value="Genomic_DNA"/>
</dbReference>